<dbReference type="RefSeq" id="XP_033660855.1">
    <property type="nucleotide sequence ID" value="XM_033809537.1"/>
</dbReference>
<dbReference type="AlphaFoldDB" id="A0A6A6C3K2"/>
<keyword evidence="3" id="KW-1185">Reference proteome</keyword>
<organism evidence="2 3">
    <name type="scientific">Zasmidium cellare ATCC 36951</name>
    <dbReference type="NCBI Taxonomy" id="1080233"/>
    <lineage>
        <taxon>Eukaryota</taxon>
        <taxon>Fungi</taxon>
        <taxon>Dikarya</taxon>
        <taxon>Ascomycota</taxon>
        <taxon>Pezizomycotina</taxon>
        <taxon>Dothideomycetes</taxon>
        <taxon>Dothideomycetidae</taxon>
        <taxon>Mycosphaerellales</taxon>
        <taxon>Mycosphaerellaceae</taxon>
        <taxon>Zasmidium</taxon>
    </lineage>
</organism>
<feature type="region of interest" description="Disordered" evidence="1">
    <location>
        <begin position="177"/>
        <end position="211"/>
    </location>
</feature>
<dbReference type="EMBL" id="ML993631">
    <property type="protein sequence ID" value="KAF2159966.1"/>
    <property type="molecule type" value="Genomic_DNA"/>
</dbReference>
<protein>
    <submittedName>
        <fullName evidence="2">Uncharacterized protein</fullName>
    </submittedName>
</protein>
<dbReference type="GeneID" id="54562809"/>
<dbReference type="Proteomes" id="UP000799537">
    <property type="component" value="Unassembled WGS sequence"/>
</dbReference>
<sequence length="228" mass="25535">METDMTYDLKPTMMEVTMQPADAHEAPLRNPSPGDSKEDLEQDDDFDDGVSDGARAYHDMMAEFSDSDSEDEEEDEDSGVEDRDFISSGMAPHFKPITKKARLTNNIYWSDDEEYSDFAISPTPGSFLSPTTKKRVTRRSTDRLAIELQNQAVERDATSKSSDAAYLSSPVPFRLGSPVIPPLAGSKRKMGDIDNTEGEGDWEEKPEREIKKLKAKPVKVEENAMDWA</sequence>
<feature type="compositionally biased region" description="Acidic residues" evidence="1">
    <location>
        <begin position="65"/>
        <end position="79"/>
    </location>
</feature>
<feature type="compositionally biased region" description="Acidic residues" evidence="1">
    <location>
        <begin position="38"/>
        <end position="50"/>
    </location>
</feature>
<evidence type="ECO:0000256" key="1">
    <source>
        <dbReference type="SAM" id="MobiDB-lite"/>
    </source>
</evidence>
<evidence type="ECO:0000313" key="3">
    <source>
        <dbReference type="Proteomes" id="UP000799537"/>
    </source>
</evidence>
<evidence type="ECO:0000313" key="2">
    <source>
        <dbReference type="EMBL" id="KAF2159966.1"/>
    </source>
</evidence>
<reference evidence="2" key="1">
    <citation type="journal article" date="2020" name="Stud. Mycol.">
        <title>101 Dothideomycetes genomes: a test case for predicting lifestyles and emergence of pathogens.</title>
        <authorList>
            <person name="Haridas S."/>
            <person name="Albert R."/>
            <person name="Binder M."/>
            <person name="Bloem J."/>
            <person name="Labutti K."/>
            <person name="Salamov A."/>
            <person name="Andreopoulos B."/>
            <person name="Baker S."/>
            <person name="Barry K."/>
            <person name="Bills G."/>
            <person name="Bluhm B."/>
            <person name="Cannon C."/>
            <person name="Castanera R."/>
            <person name="Culley D."/>
            <person name="Daum C."/>
            <person name="Ezra D."/>
            <person name="Gonzalez J."/>
            <person name="Henrissat B."/>
            <person name="Kuo A."/>
            <person name="Liang C."/>
            <person name="Lipzen A."/>
            <person name="Lutzoni F."/>
            <person name="Magnuson J."/>
            <person name="Mondo S."/>
            <person name="Nolan M."/>
            <person name="Ohm R."/>
            <person name="Pangilinan J."/>
            <person name="Park H.-J."/>
            <person name="Ramirez L."/>
            <person name="Alfaro M."/>
            <person name="Sun H."/>
            <person name="Tritt A."/>
            <person name="Yoshinaga Y."/>
            <person name="Zwiers L.-H."/>
            <person name="Turgeon B."/>
            <person name="Goodwin S."/>
            <person name="Spatafora J."/>
            <person name="Crous P."/>
            <person name="Grigoriev I."/>
        </authorList>
    </citation>
    <scope>NUCLEOTIDE SEQUENCE</scope>
    <source>
        <strain evidence="2">ATCC 36951</strain>
    </source>
</reference>
<feature type="region of interest" description="Disordered" evidence="1">
    <location>
        <begin position="1"/>
        <end position="91"/>
    </location>
</feature>
<name>A0A6A6C3K2_ZASCE</name>
<gene>
    <name evidence="2" type="ORF">M409DRAFT_29576</name>
</gene>
<accession>A0A6A6C3K2</accession>
<proteinExistence type="predicted"/>